<sequence length="59" mass="6806">MHHVFRRLHTLTEQNKGVSLPNSPEIEKSEMETIEYRAHVLKGKFKPVSAESFPHMSMG</sequence>
<dbReference type="EMBL" id="MU004383">
    <property type="protein sequence ID" value="KAF2653326.1"/>
    <property type="molecule type" value="Genomic_DNA"/>
</dbReference>
<evidence type="ECO:0000313" key="2">
    <source>
        <dbReference type="EMBL" id="KAF2653326.1"/>
    </source>
</evidence>
<organism evidence="2 3">
    <name type="scientific">Lophiostoma macrostomum CBS 122681</name>
    <dbReference type="NCBI Taxonomy" id="1314788"/>
    <lineage>
        <taxon>Eukaryota</taxon>
        <taxon>Fungi</taxon>
        <taxon>Dikarya</taxon>
        <taxon>Ascomycota</taxon>
        <taxon>Pezizomycotina</taxon>
        <taxon>Dothideomycetes</taxon>
        <taxon>Pleosporomycetidae</taxon>
        <taxon>Pleosporales</taxon>
        <taxon>Lophiostomataceae</taxon>
        <taxon>Lophiostoma</taxon>
    </lineage>
</organism>
<name>A0A6A6T040_9PLEO</name>
<protein>
    <submittedName>
        <fullName evidence="2">Uncharacterized protein</fullName>
    </submittedName>
</protein>
<keyword evidence="3" id="KW-1185">Reference proteome</keyword>
<evidence type="ECO:0000313" key="3">
    <source>
        <dbReference type="Proteomes" id="UP000799324"/>
    </source>
</evidence>
<gene>
    <name evidence="2" type="ORF">K491DRAFT_694836</name>
</gene>
<proteinExistence type="predicted"/>
<dbReference type="AlphaFoldDB" id="A0A6A6T040"/>
<accession>A0A6A6T040</accession>
<dbReference type="Proteomes" id="UP000799324">
    <property type="component" value="Unassembled WGS sequence"/>
</dbReference>
<evidence type="ECO:0000256" key="1">
    <source>
        <dbReference type="SAM" id="MobiDB-lite"/>
    </source>
</evidence>
<feature type="compositionally biased region" description="Polar residues" evidence="1">
    <location>
        <begin position="11"/>
        <end position="22"/>
    </location>
</feature>
<feature type="region of interest" description="Disordered" evidence="1">
    <location>
        <begin position="1"/>
        <end position="26"/>
    </location>
</feature>
<reference evidence="2" key="1">
    <citation type="journal article" date="2020" name="Stud. Mycol.">
        <title>101 Dothideomycetes genomes: a test case for predicting lifestyles and emergence of pathogens.</title>
        <authorList>
            <person name="Haridas S."/>
            <person name="Albert R."/>
            <person name="Binder M."/>
            <person name="Bloem J."/>
            <person name="Labutti K."/>
            <person name="Salamov A."/>
            <person name="Andreopoulos B."/>
            <person name="Baker S."/>
            <person name="Barry K."/>
            <person name="Bills G."/>
            <person name="Bluhm B."/>
            <person name="Cannon C."/>
            <person name="Castanera R."/>
            <person name="Culley D."/>
            <person name="Daum C."/>
            <person name="Ezra D."/>
            <person name="Gonzalez J."/>
            <person name="Henrissat B."/>
            <person name="Kuo A."/>
            <person name="Liang C."/>
            <person name="Lipzen A."/>
            <person name="Lutzoni F."/>
            <person name="Magnuson J."/>
            <person name="Mondo S."/>
            <person name="Nolan M."/>
            <person name="Ohm R."/>
            <person name="Pangilinan J."/>
            <person name="Park H.-J."/>
            <person name="Ramirez L."/>
            <person name="Alfaro M."/>
            <person name="Sun H."/>
            <person name="Tritt A."/>
            <person name="Yoshinaga Y."/>
            <person name="Zwiers L.-H."/>
            <person name="Turgeon B."/>
            <person name="Goodwin S."/>
            <person name="Spatafora J."/>
            <person name="Crous P."/>
            <person name="Grigoriev I."/>
        </authorList>
    </citation>
    <scope>NUCLEOTIDE SEQUENCE</scope>
    <source>
        <strain evidence="2">CBS 122681</strain>
    </source>
</reference>